<dbReference type="EMBL" id="KB445558">
    <property type="protein sequence ID" value="EMC94883.1"/>
    <property type="molecule type" value="Genomic_DNA"/>
</dbReference>
<dbReference type="InterPro" id="IPR013901">
    <property type="entry name" value="Anthrone_oxy"/>
</dbReference>
<gene>
    <name evidence="7" type="ORF">BAUCODRAFT_36156</name>
</gene>
<dbReference type="KEGG" id="bcom:BAUCODRAFT_36156"/>
<organism evidence="7 8">
    <name type="scientific">Baudoinia panamericana (strain UAMH 10762)</name>
    <name type="common">Angels' share fungus</name>
    <name type="synonym">Baudoinia compniacensis (strain UAMH 10762)</name>
    <dbReference type="NCBI Taxonomy" id="717646"/>
    <lineage>
        <taxon>Eukaryota</taxon>
        <taxon>Fungi</taxon>
        <taxon>Dikarya</taxon>
        <taxon>Ascomycota</taxon>
        <taxon>Pezizomycotina</taxon>
        <taxon>Dothideomycetes</taxon>
        <taxon>Dothideomycetidae</taxon>
        <taxon>Mycosphaerellales</taxon>
        <taxon>Teratosphaeriaceae</taxon>
        <taxon>Baudoinia</taxon>
    </lineage>
</organism>
<dbReference type="Proteomes" id="UP000011761">
    <property type="component" value="Unassembled WGS sequence"/>
</dbReference>
<dbReference type="OrthoDB" id="5954308at2759"/>
<evidence type="ECO:0000256" key="4">
    <source>
        <dbReference type="ARBA" id="ARBA00023136"/>
    </source>
</evidence>
<proteinExistence type="inferred from homology"/>
<dbReference type="AlphaFoldDB" id="M2MTM0"/>
<feature type="transmembrane region" description="Helical" evidence="6">
    <location>
        <begin position="49"/>
        <end position="69"/>
    </location>
</feature>
<evidence type="ECO:0000256" key="1">
    <source>
        <dbReference type="ARBA" id="ARBA00004141"/>
    </source>
</evidence>
<evidence type="ECO:0000313" key="7">
    <source>
        <dbReference type="EMBL" id="EMC94883.1"/>
    </source>
</evidence>
<feature type="transmembrane region" description="Helical" evidence="6">
    <location>
        <begin position="81"/>
        <end position="100"/>
    </location>
</feature>
<dbReference type="OMA" id="PLTQIVM"/>
<accession>M2MTM0</accession>
<dbReference type="GeneID" id="19112885"/>
<reference evidence="7 8" key="1">
    <citation type="journal article" date="2012" name="PLoS Pathog.">
        <title>Diverse lifestyles and strategies of plant pathogenesis encoded in the genomes of eighteen Dothideomycetes fungi.</title>
        <authorList>
            <person name="Ohm R.A."/>
            <person name="Feau N."/>
            <person name="Henrissat B."/>
            <person name="Schoch C.L."/>
            <person name="Horwitz B.A."/>
            <person name="Barry K.W."/>
            <person name="Condon B.J."/>
            <person name="Copeland A.C."/>
            <person name="Dhillon B."/>
            <person name="Glaser F."/>
            <person name="Hesse C.N."/>
            <person name="Kosti I."/>
            <person name="LaButti K."/>
            <person name="Lindquist E.A."/>
            <person name="Lucas S."/>
            <person name="Salamov A.A."/>
            <person name="Bradshaw R.E."/>
            <person name="Ciuffetti L."/>
            <person name="Hamelin R.C."/>
            <person name="Kema G.H.J."/>
            <person name="Lawrence C."/>
            <person name="Scott J.A."/>
            <person name="Spatafora J.W."/>
            <person name="Turgeon B.G."/>
            <person name="de Wit P.J.G.M."/>
            <person name="Zhong S."/>
            <person name="Goodwin S.B."/>
            <person name="Grigoriev I.V."/>
        </authorList>
    </citation>
    <scope>NUCLEOTIDE SEQUENCE [LARGE SCALE GENOMIC DNA]</scope>
    <source>
        <strain evidence="7 8">UAMH 10762</strain>
    </source>
</reference>
<keyword evidence="4 6" id="KW-0472">Membrane</keyword>
<comment type="subcellular location">
    <subcellularLocation>
        <location evidence="1">Membrane</location>
        <topology evidence="1">Multi-pass membrane protein</topology>
    </subcellularLocation>
</comment>
<evidence type="ECO:0000256" key="3">
    <source>
        <dbReference type="ARBA" id="ARBA00022989"/>
    </source>
</evidence>
<dbReference type="HOGENOM" id="CLU_105974_3_0_1"/>
<protein>
    <recommendedName>
        <fullName evidence="9">DUF1772-domain-containing protein</fullName>
    </recommendedName>
</protein>
<keyword evidence="3 6" id="KW-1133">Transmembrane helix</keyword>
<evidence type="ECO:0000256" key="6">
    <source>
        <dbReference type="SAM" id="Phobius"/>
    </source>
</evidence>
<evidence type="ECO:0000313" key="8">
    <source>
        <dbReference type="Proteomes" id="UP000011761"/>
    </source>
</evidence>
<keyword evidence="8" id="KW-1185">Reference proteome</keyword>
<comment type="similarity">
    <text evidence="5">Belongs to the anthrone oxygenase family.</text>
</comment>
<dbReference type="Pfam" id="PF08592">
    <property type="entry name" value="Anthrone_oxy"/>
    <property type="match status" value="1"/>
</dbReference>
<dbReference type="PANTHER" id="PTHR35042">
    <property type="entry name" value="ANTHRONE OXYGENASE ENCC"/>
    <property type="match status" value="1"/>
</dbReference>
<name>M2MTM0_BAUPA</name>
<evidence type="ECO:0000256" key="2">
    <source>
        <dbReference type="ARBA" id="ARBA00022692"/>
    </source>
</evidence>
<evidence type="ECO:0008006" key="9">
    <source>
        <dbReference type="Google" id="ProtNLM"/>
    </source>
</evidence>
<keyword evidence="2 6" id="KW-0812">Transmembrane</keyword>
<dbReference type="GO" id="GO:0016020">
    <property type="term" value="C:membrane"/>
    <property type="evidence" value="ECO:0007669"/>
    <property type="project" value="UniProtKB-SubCell"/>
</dbReference>
<dbReference type="RefSeq" id="XP_007678108.1">
    <property type="nucleotide sequence ID" value="XM_007679918.1"/>
</dbReference>
<dbReference type="eggNOG" id="ENOG502SU2Q">
    <property type="taxonomic scope" value="Eukaryota"/>
</dbReference>
<evidence type="ECO:0000256" key="5">
    <source>
        <dbReference type="ARBA" id="ARBA00034313"/>
    </source>
</evidence>
<sequence length="157" mass="16969">MDSTRISQLLAIPGAFFLGSYNATFSQNVMPHLYSLSPSEVTPIFEKIYHRGAATILPIASIAIAANGYLSYESDTTKRRLYGTAAVLMVATLPLTQIVMGPGINRLIEISKDASLRSKTGTEAEVVKLLKSWVTFNSLRASLHLTAGMLSLYAALS</sequence>
<dbReference type="PANTHER" id="PTHR35042:SF1">
    <property type="entry name" value="DUF1772-DOMAIN-CONTAINING PROTEIN"/>
    <property type="match status" value="1"/>
</dbReference>